<organism evidence="7">
    <name type="scientific">freshwater metagenome</name>
    <dbReference type="NCBI Taxonomy" id="449393"/>
    <lineage>
        <taxon>unclassified sequences</taxon>
        <taxon>metagenomes</taxon>
        <taxon>ecological metagenomes</taxon>
    </lineage>
</organism>
<keyword evidence="4" id="KW-0067">ATP-binding</keyword>
<protein>
    <submittedName>
        <fullName evidence="7">Unannotated protein</fullName>
    </submittedName>
</protein>
<evidence type="ECO:0000256" key="4">
    <source>
        <dbReference type="ARBA" id="ARBA00022840"/>
    </source>
</evidence>
<evidence type="ECO:0000313" key="7">
    <source>
        <dbReference type="EMBL" id="CAB4916403.1"/>
    </source>
</evidence>
<evidence type="ECO:0000256" key="1">
    <source>
        <dbReference type="ARBA" id="ARBA00005417"/>
    </source>
</evidence>
<dbReference type="CDD" id="cd03224">
    <property type="entry name" value="ABC_TM1139_LivF_branched"/>
    <property type="match status" value="1"/>
</dbReference>
<dbReference type="PANTHER" id="PTHR43820:SF4">
    <property type="entry name" value="HIGH-AFFINITY BRANCHED-CHAIN AMINO ACID TRANSPORT ATP-BINDING PROTEIN LIVF"/>
    <property type="match status" value="1"/>
</dbReference>
<evidence type="ECO:0000256" key="5">
    <source>
        <dbReference type="ARBA" id="ARBA00022970"/>
    </source>
</evidence>
<dbReference type="Gene3D" id="3.40.50.300">
    <property type="entry name" value="P-loop containing nucleotide triphosphate hydrolases"/>
    <property type="match status" value="1"/>
</dbReference>
<dbReference type="AlphaFoldDB" id="A0A6J7HH57"/>
<proteinExistence type="inferred from homology"/>
<name>A0A6J7HH57_9ZZZZ</name>
<accession>A0A6J7HH57</accession>
<sequence length="238" mass="26101">MKTTNLILNASNINGGYGKHQVLRDVNINVGAGEIVGICGHNGAGKTTLLKSIFGIQPLTSGEVVFKDKDVTGFNTSKVTALGMSFTPSDRPLFRDLTIVENLQLGAHIVKDRSLIADRIAEVMEIFPILAERRNLLAGRLSGGQQRQLSLGMALMVQPSVMLLDEPSLGISPAVVEKTFEIIKDLAARKGMSVLLVEQNVRAMVKITDRVYVLRNGEIVLEESGDDSRKRTDWWQLF</sequence>
<evidence type="ECO:0000256" key="2">
    <source>
        <dbReference type="ARBA" id="ARBA00022448"/>
    </source>
</evidence>
<dbReference type="InterPro" id="IPR003593">
    <property type="entry name" value="AAA+_ATPase"/>
</dbReference>
<comment type="similarity">
    <text evidence="1">Belongs to the ABC transporter superfamily.</text>
</comment>
<dbReference type="GO" id="GO:0015807">
    <property type="term" value="P:L-amino acid transport"/>
    <property type="evidence" value="ECO:0007669"/>
    <property type="project" value="TreeGrafter"/>
</dbReference>
<keyword evidence="3" id="KW-0547">Nucleotide-binding</keyword>
<dbReference type="SMART" id="SM00382">
    <property type="entry name" value="AAA"/>
    <property type="match status" value="1"/>
</dbReference>
<dbReference type="PROSITE" id="PS50893">
    <property type="entry name" value="ABC_TRANSPORTER_2"/>
    <property type="match status" value="1"/>
</dbReference>
<keyword evidence="2" id="KW-0813">Transport</keyword>
<evidence type="ECO:0000256" key="3">
    <source>
        <dbReference type="ARBA" id="ARBA00022741"/>
    </source>
</evidence>
<dbReference type="InterPro" id="IPR027417">
    <property type="entry name" value="P-loop_NTPase"/>
</dbReference>
<dbReference type="Pfam" id="PF00005">
    <property type="entry name" value="ABC_tran"/>
    <property type="match status" value="1"/>
</dbReference>
<reference evidence="7" key="1">
    <citation type="submission" date="2020-05" db="EMBL/GenBank/DDBJ databases">
        <authorList>
            <person name="Chiriac C."/>
            <person name="Salcher M."/>
            <person name="Ghai R."/>
            <person name="Kavagutti S V."/>
        </authorList>
    </citation>
    <scope>NUCLEOTIDE SEQUENCE</scope>
</reference>
<dbReference type="EMBL" id="CAFBMS010000027">
    <property type="protein sequence ID" value="CAB4916403.1"/>
    <property type="molecule type" value="Genomic_DNA"/>
</dbReference>
<dbReference type="GO" id="GO:0016887">
    <property type="term" value="F:ATP hydrolysis activity"/>
    <property type="evidence" value="ECO:0007669"/>
    <property type="project" value="InterPro"/>
</dbReference>
<evidence type="ECO:0000259" key="6">
    <source>
        <dbReference type="PROSITE" id="PS50893"/>
    </source>
</evidence>
<dbReference type="InterPro" id="IPR052156">
    <property type="entry name" value="BCAA_Transport_ATP-bd_LivF"/>
</dbReference>
<keyword evidence="5" id="KW-0029">Amino-acid transport</keyword>
<feature type="domain" description="ABC transporter" evidence="6">
    <location>
        <begin position="8"/>
        <end position="237"/>
    </location>
</feature>
<dbReference type="InterPro" id="IPR003439">
    <property type="entry name" value="ABC_transporter-like_ATP-bd"/>
</dbReference>
<gene>
    <name evidence="7" type="ORF">UFOPK3614_00617</name>
</gene>
<dbReference type="PANTHER" id="PTHR43820">
    <property type="entry name" value="HIGH-AFFINITY BRANCHED-CHAIN AMINO ACID TRANSPORT ATP-BINDING PROTEIN LIVF"/>
    <property type="match status" value="1"/>
</dbReference>
<dbReference type="SUPFAM" id="SSF52540">
    <property type="entry name" value="P-loop containing nucleoside triphosphate hydrolases"/>
    <property type="match status" value="1"/>
</dbReference>
<dbReference type="GO" id="GO:0015658">
    <property type="term" value="F:branched-chain amino acid transmembrane transporter activity"/>
    <property type="evidence" value="ECO:0007669"/>
    <property type="project" value="TreeGrafter"/>
</dbReference>
<dbReference type="GO" id="GO:0005524">
    <property type="term" value="F:ATP binding"/>
    <property type="evidence" value="ECO:0007669"/>
    <property type="project" value="UniProtKB-KW"/>
</dbReference>